<organism evidence="4 5">
    <name type="scientific">Prorocentrum cordatum</name>
    <dbReference type="NCBI Taxonomy" id="2364126"/>
    <lineage>
        <taxon>Eukaryota</taxon>
        <taxon>Sar</taxon>
        <taxon>Alveolata</taxon>
        <taxon>Dinophyceae</taxon>
        <taxon>Prorocentrales</taxon>
        <taxon>Prorocentraceae</taxon>
        <taxon>Prorocentrum</taxon>
    </lineage>
</organism>
<evidence type="ECO:0000313" key="5">
    <source>
        <dbReference type="Proteomes" id="UP001189429"/>
    </source>
</evidence>
<feature type="region of interest" description="Disordered" evidence="2">
    <location>
        <begin position="2596"/>
        <end position="2619"/>
    </location>
</feature>
<feature type="region of interest" description="Disordered" evidence="2">
    <location>
        <begin position="1"/>
        <end position="67"/>
    </location>
</feature>
<name>A0ABN9Q418_9DINO</name>
<sequence length="2619" mass="292328">MATNTKSHGHPVGAKPWPWRSSTPASGSSYRRHHGGHGQQQPRHQPQHNQHHHTSHHDEDQQQHNDAQYQQQYKYDYTTPRTKRHPSRRRHQAPEDSTNDHRQLPKLTKRQLEVTEKVMPALLSDAKGHESFSLPPDEPDIRRVWHATKVARMARLADQVHGARQAQVDPTRLIEELAIVKTMIHMLDTPTARISQYRSQVESRIQRQQTVESQLKDLNKEHDEIKGEIASLRALISEAKQYREHAELYEDSCDGDGEDDGRQRVRGKTPHPERRQRTPIRQPVHEPAPASTTNDNSDLRKLIDVLTRRVDEQQRNHGIHQHHLAFLHHERAESDQHEAQRQLQTEQIHELSQHLQHCQEQFQQAQLQQRQSYYDEIQVFRQREEQLRQEARESITENVAHYQQKEAYLRYQLKEEESAHLATFIIQRKQEEETFRHQLHENAEIMVQQYQQRCHEQQQRLLSEKAQAQQDISNIARLEQNQLQDAKELLLEEFGQFQAQKYRTLTAQSEYNSEIDRLRGTSRDMQRFENELQEQHQHQLQEHLQQHRQERERLHCELQQAHEFGTSLDVDILRELDTQLQERDEEDARLQAQADAEQAQIDKQNDKNHQQGIDVLAILAMMAIETDNFSHEEVRHVRFSREVHTRDQQTDNILYHIDFDEQEPLLQHLRRLQPPRLTFDFTDRCHNEVSEYMILACIYTQTAPNIHANMVKTDGQSYSSEKTKKHRDSTLIEIQNLTDNETTSTSSEITALIWAIAYIIHKDINHSISVHSDSLGAIQLARMEAFTNRDAHLVQLLVIMYSHVKEYVDLCHVHAHEMNPWNEVADAAANYARIEDYPHPQPEWANILNASPQRSWEFLLDADNHTKDAYPSFSPGMLKAQRIDTTATAAHLTTPAKSTKTSTEIDVNVATYNIQSGREPGQGARRRKEKIHKLRKTMLNLYMEDLHLIGIQEARTPWGVRSGNDITSTSAYAYHVISGGHDQYNLGCELHILTSKPYGKAGAKDLYFRPDQFTVIEHSPRHLVVRIEAPGFRHTVCVAHAPHSRAKPHEKDIFWEMIECATSNHNIDIFFIDANARTGSLCSQAIGDQGFKQKEDDNGERFHKVLQGNSLIAANTFKSGGQDHYTWDSGKDVHRLDYIVVGHELFDSTSYTSVMYGIDTEHDHSHKNDHFPVKANLAYIVETTYQHGTPKLDIAKLDSETAKNDFQRRLQQIQHPPWETNLNDHTKSIVDQIKDAAYASFKKQHHAPRKPYITEASYALLRFRRTLLKTIRIVKRNGMGSKISRRRIRYTAHLIANQTASASPDDVIHLMDIPGYTQLMIKTILFINHADPDQTTAPYHDSTHCTTTFTTNLFDSYMSFIKDTDRVLRNRLDHDRDAHLERLSDNMILSAAGNAPRQEWANVRALLTYGGRTPKRTPTPKIRQDDDGAPLTTPQAIAEHALRYYGNIENGINTDIEGVVKYYNNKTAHTKPIPHIDNVQTIHNLTSALAAAKKGKRGGPDGNTDDMARAAPRQIARLLHPIMMKMQMMTTEPISAKGGFSTHFSKGQGQLHLQKAYRGILLNNTIGKINSKFLRGLFRDILPDLLMDTQCGAVPHKATDFITHTAYTFLDDCRTQARTGSILFLDLKEAFHSVIKEFIFQLPTQEDELEDVIDNIEIPICLLPSLRQRLRCPAHLNAHVDDSHLCALVADHHTANWMTAKGTDAYVIPRTSTRPGVPYSDAAFNMHFSLVLQAIADDAEGAEDGESGHHISPCDNPLFSTAPHQGGKLTNMSFVDDLTDFNSTTHHSDIIDITRTSAERLCRTAFTYGLKPHPDKTKVIISFNGTGSNVVRSRLAQQNITSIKLSIMSISVQITDQHRLLGTIITNGSMGPEVQNRMQRTDASARALERQILRRRRLPRKTKIKYVHALSTASLTFNHHVWPALTQTDHQRISNAYSKPYRTAAGLPKVNSQLHHFTATEVVAYTGIPDFDHHQSAGRLRYLPRLLRHAPQQLLQLLDNQRRRKGSWTYMLFQDFDFLRTYLDDQRWPTTSKLDPDIIAWARTTPRHFTNSVNLAVTNYIRASKDSAHADKLTKVLRPDGPIGAGTTPSRDNGDSNFICYESDCSLQIRRPELAVTGPKSFEADAYRGKMTVGIKAAADTITNVTAAYACTAGGRGPCEQSPVPPLRDEYTDLAPLLQGETWQEATADVAATAARASGSCDDAGPAPAQRWMRRLRRSLERLDARGAEPALELLRQLNTWLASGSDAAAAARCAAAGAGVAGGLVDAIRRAGAAGSPGGAELAVAREACRAVGLCCASGDPEGAALAALLAREEGAVAALCELMRRWPADADVLAGAWGGQNALAAARGAALATHAATGLARGAAAACRLLRTAEGLCRAAVAELEASKSRQPAAEAAGGAAEPPAAPAAPAASARPGGGADPAVRAARRRRRRQRCAARRAAARANAVPSEDAAPPAAAAVGAAAAAGAAGAGRGLELVAVAASAASDDAMDDEWADGLVRAAPAEPAPSAAGAASAAGGAEATAGVSGSAAGAAAVVEADAEGRARAALRGAWLARGFRAADFDCYAHKPLDWLREYSEGYGGAEEGTFQVVSAGGRRSRGAGRSSGAGRGSRGRR</sequence>
<feature type="region of interest" description="Disordered" evidence="2">
    <location>
        <begin position="583"/>
        <end position="607"/>
    </location>
</feature>
<dbReference type="Gene3D" id="3.60.10.10">
    <property type="entry name" value="Endonuclease/exonuclease/phosphatase"/>
    <property type="match status" value="1"/>
</dbReference>
<dbReference type="EMBL" id="CAUYUJ010002370">
    <property type="protein sequence ID" value="CAK0800473.1"/>
    <property type="molecule type" value="Genomic_DNA"/>
</dbReference>
<feature type="compositionally biased region" description="Basic residues" evidence="2">
    <location>
        <begin position="81"/>
        <end position="91"/>
    </location>
</feature>
<accession>A0ABN9Q418</accession>
<proteinExistence type="predicted"/>
<protein>
    <recommendedName>
        <fullName evidence="3">RNase H type-1 domain-containing protein</fullName>
    </recommendedName>
</protein>
<keyword evidence="5" id="KW-1185">Reference proteome</keyword>
<dbReference type="Proteomes" id="UP001189429">
    <property type="component" value="Unassembled WGS sequence"/>
</dbReference>
<feature type="coiled-coil region" evidence="1">
    <location>
        <begin position="348"/>
        <end position="390"/>
    </location>
</feature>
<dbReference type="SUPFAM" id="SSF56219">
    <property type="entry name" value="DNase I-like"/>
    <property type="match status" value="1"/>
</dbReference>
<feature type="coiled-coil region" evidence="1">
    <location>
        <begin position="440"/>
        <end position="467"/>
    </location>
</feature>
<feature type="domain" description="RNase H type-1" evidence="3">
    <location>
        <begin position="705"/>
        <end position="834"/>
    </location>
</feature>
<evidence type="ECO:0000313" key="4">
    <source>
        <dbReference type="EMBL" id="CAK0800473.1"/>
    </source>
</evidence>
<dbReference type="InterPro" id="IPR012337">
    <property type="entry name" value="RNaseH-like_sf"/>
</dbReference>
<feature type="compositionally biased region" description="Low complexity" evidence="2">
    <location>
        <begin position="590"/>
        <end position="602"/>
    </location>
</feature>
<dbReference type="InterPro" id="IPR036691">
    <property type="entry name" value="Endo/exonu/phosph_ase_sf"/>
</dbReference>
<dbReference type="Gene3D" id="3.30.420.10">
    <property type="entry name" value="Ribonuclease H-like superfamily/Ribonuclease H"/>
    <property type="match status" value="1"/>
</dbReference>
<feature type="compositionally biased region" description="Low complexity" evidence="2">
    <location>
        <begin position="2445"/>
        <end position="2456"/>
    </location>
</feature>
<comment type="caution">
    <text evidence="4">The sequence shown here is derived from an EMBL/GenBank/DDBJ whole genome shotgun (WGS) entry which is preliminary data.</text>
</comment>
<feature type="compositionally biased region" description="Basic residues" evidence="2">
    <location>
        <begin position="45"/>
        <end position="55"/>
    </location>
</feature>
<feature type="compositionally biased region" description="Basic residues" evidence="2">
    <location>
        <begin position="2428"/>
        <end position="2444"/>
    </location>
</feature>
<dbReference type="SUPFAM" id="SSF53098">
    <property type="entry name" value="Ribonuclease H-like"/>
    <property type="match status" value="1"/>
</dbReference>
<gene>
    <name evidence="4" type="ORF">PCOR1329_LOCUS8619</name>
</gene>
<dbReference type="InterPro" id="IPR002156">
    <property type="entry name" value="RNaseH_domain"/>
</dbReference>
<feature type="region of interest" description="Disordered" evidence="2">
    <location>
        <begin position="2390"/>
        <end position="2456"/>
    </location>
</feature>
<feature type="region of interest" description="Disordered" evidence="2">
    <location>
        <begin position="1411"/>
        <end position="1430"/>
    </location>
</feature>
<evidence type="ECO:0000256" key="1">
    <source>
        <dbReference type="SAM" id="Coils"/>
    </source>
</evidence>
<reference evidence="4" key="1">
    <citation type="submission" date="2023-10" db="EMBL/GenBank/DDBJ databases">
        <authorList>
            <person name="Chen Y."/>
            <person name="Shah S."/>
            <person name="Dougan E. K."/>
            <person name="Thang M."/>
            <person name="Chan C."/>
        </authorList>
    </citation>
    <scope>NUCLEOTIDE SEQUENCE [LARGE SCALE GENOMIC DNA]</scope>
</reference>
<feature type="compositionally biased region" description="Low complexity" evidence="2">
    <location>
        <begin position="2394"/>
        <end position="2427"/>
    </location>
</feature>
<feature type="compositionally biased region" description="Acidic residues" evidence="2">
    <location>
        <begin position="250"/>
        <end position="259"/>
    </location>
</feature>
<evidence type="ECO:0000259" key="3">
    <source>
        <dbReference type="PROSITE" id="PS50879"/>
    </source>
</evidence>
<feature type="region of interest" description="Disordered" evidence="2">
    <location>
        <begin position="79"/>
        <end position="108"/>
    </location>
</feature>
<feature type="compositionally biased region" description="Basic and acidic residues" evidence="2">
    <location>
        <begin position="92"/>
        <end position="103"/>
    </location>
</feature>
<dbReference type="InterPro" id="IPR036397">
    <property type="entry name" value="RNaseH_sf"/>
</dbReference>
<evidence type="ECO:0000256" key="2">
    <source>
        <dbReference type="SAM" id="MobiDB-lite"/>
    </source>
</evidence>
<dbReference type="PANTHER" id="PTHR47027">
    <property type="entry name" value="REVERSE TRANSCRIPTASE DOMAIN-CONTAINING PROTEIN"/>
    <property type="match status" value="1"/>
</dbReference>
<dbReference type="PANTHER" id="PTHR47027:SF20">
    <property type="entry name" value="REVERSE TRANSCRIPTASE-LIKE PROTEIN WITH RNA-DIRECTED DNA POLYMERASE DOMAIN"/>
    <property type="match status" value="1"/>
</dbReference>
<feature type="compositionally biased region" description="Gly residues" evidence="2">
    <location>
        <begin position="2607"/>
        <end position="2619"/>
    </location>
</feature>
<dbReference type="PROSITE" id="PS50879">
    <property type="entry name" value="RNASE_H_1"/>
    <property type="match status" value="1"/>
</dbReference>
<feature type="compositionally biased region" description="Polar residues" evidence="2">
    <location>
        <begin position="20"/>
        <end position="29"/>
    </location>
</feature>
<keyword evidence="1" id="KW-0175">Coiled coil</keyword>
<feature type="region of interest" description="Disordered" evidence="2">
    <location>
        <begin position="250"/>
        <end position="299"/>
    </location>
</feature>